<dbReference type="GO" id="GO:0050848">
    <property type="term" value="P:regulation of calcium-mediated signaling"/>
    <property type="evidence" value="ECO:0007669"/>
    <property type="project" value="TreeGrafter"/>
</dbReference>
<dbReference type="PANTHER" id="PTHR15177:SF2">
    <property type="entry name" value="G-PROTEIN COUPLED RECEPTOR 143"/>
    <property type="match status" value="1"/>
</dbReference>
<feature type="transmembrane region" description="Helical" evidence="5">
    <location>
        <begin position="278"/>
        <end position="301"/>
    </location>
</feature>
<comment type="caution">
    <text evidence="7">The sequence shown here is derived from an EMBL/GenBank/DDBJ whole genome shotgun (WGS) entry which is preliminary data.</text>
</comment>
<feature type="transmembrane region" description="Helical" evidence="5">
    <location>
        <begin position="196"/>
        <end position="216"/>
    </location>
</feature>
<proteinExistence type="predicted"/>
<dbReference type="PANTHER" id="PTHR15177">
    <property type="entry name" value="G-PROTEIN COUPLED RECEPTOR 143"/>
    <property type="match status" value="1"/>
</dbReference>
<evidence type="ECO:0000313" key="7">
    <source>
        <dbReference type="EMBL" id="RZF42630.1"/>
    </source>
</evidence>
<keyword evidence="2 5" id="KW-0812">Transmembrane</keyword>
<feature type="transmembrane region" description="Helical" evidence="5">
    <location>
        <begin position="112"/>
        <end position="133"/>
    </location>
</feature>
<dbReference type="OrthoDB" id="10069455at2759"/>
<feature type="transmembrane region" description="Helical" evidence="5">
    <location>
        <begin position="154"/>
        <end position="176"/>
    </location>
</feature>
<dbReference type="Proteomes" id="UP000291343">
    <property type="component" value="Unassembled WGS sequence"/>
</dbReference>
<dbReference type="GO" id="GO:0072545">
    <property type="term" value="F:L-tyrosine binding"/>
    <property type="evidence" value="ECO:0007669"/>
    <property type="project" value="InterPro"/>
</dbReference>
<dbReference type="EMBL" id="QKKF02014716">
    <property type="protein sequence ID" value="RZF42630.1"/>
    <property type="molecule type" value="Genomic_DNA"/>
</dbReference>
<reference evidence="7 8" key="1">
    <citation type="journal article" date="2017" name="Gigascience">
        <title>Genome sequence of the small brown planthopper, Laodelphax striatellus.</title>
        <authorList>
            <person name="Zhu J."/>
            <person name="Jiang F."/>
            <person name="Wang X."/>
            <person name="Yang P."/>
            <person name="Bao Y."/>
            <person name="Zhao W."/>
            <person name="Wang W."/>
            <person name="Lu H."/>
            <person name="Wang Q."/>
            <person name="Cui N."/>
            <person name="Li J."/>
            <person name="Chen X."/>
            <person name="Luo L."/>
            <person name="Yu J."/>
            <person name="Kang L."/>
            <person name="Cui F."/>
        </authorList>
    </citation>
    <scope>NUCLEOTIDE SEQUENCE [LARGE SCALE GENOMIC DNA]</scope>
    <source>
        <strain evidence="7">Lst14</strain>
    </source>
</reference>
<organism evidence="7 8">
    <name type="scientific">Laodelphax striatellus</name>
    <name type="common">Small brown planthopper</name>
    <name type="synonym">Delphax striatella</name>
    <dbReference type="NCBI Taxonomy" id="195883"/>
    <lineage>
        <taxon>Eukaryota</taxon>
        <taxon>Metazoa</taxon>
        <taxon>Ecdysozoa</taxon>
        <taxon>Arthropoda</taxon>
        <taxon>Hexapoda</taxon>
        <taxon>Insecta</taxon>
        <taxon>Pterygota</taxon>
        <taxon>Neoptera</taxon>
        <taxon>Paraneoptera</taxon>
        <taxon>Hemiptera</taxon>
        <taxon>Auchenorrhyncha</taxon>
        <taxon>Fulgoroidea</taxon>
        <taxon>Delphacidae</taxon>
        <taxon>Criomorphinae</taxon>
        <taxon>Laodelphax</taxon>
    </lineage>
</organism>
<evidence type="ECO:0000256" key="5">
    <source>
        <dbReference type="SAM" id="Phobius"/>
    </source>
</evidence>
<evidence type="ECO:0000256" key="4">
    <source>
        <dbReference type="ARBA" id="ARBA00023136"/>
    </source>
</evidence>
<dbReference type="InterPro" id="IPR017452">
    <property type="entry name" value="GPCR_Rhodpsn_7TM"/>
</dbReference>
<dbReference type="GO" id="GO:0035240">
    <property type="term" value="F:dopamine binding"/>
    <property type="evidence" value="ECO:0007669"/>
    <property type="project" value="InterPro"/>
</dbReference>
<dbReference type="PRINTS" id="PR00965">
    <property type="entry name" value="OCULARALBNSM"/>
</dbReference>
<evidence type="ECO:0000256" key="3">
    <source>
        <dbReference type="ARBA" id="ARBA00022989"/>
    </source>
</evidence>
<evidence type="ECO:0000259" key="6">
    <source>
        <dbReference type="PROSITE" id="PS50262"/>
    </source>
</evidence>
<gene>
    <name evidence="7" type="ORF">LSTR_LSTR001425</name>
</gene>
<evidence type="ECO:0000256" key="2">
    <source>
        <dbReference type="ARBA" id="ARBA00022692"/>
    </source>
</evidence>
<keyword evidence="4 5" id="KW-0472">Membrane</keyword>
<keyword evidence="3 5" id="KW-1133">Transmembrane helix</keyword>
<sequence length="338" mass="38573">MADPAIQTFCCFNPGKRAKPALLALTEFNSSNYNTVCLVSSFIGMVGAIYQILHKKDYMHKHRLVSLMCGRGRKIILWLAFADLLASLGVFVRSIVKLNDNFVNRMDESNSTFLFCMIFSVWTQYFYCVTWMWTLCYTVDMCLAVQDRPSHSTLYHLFCWLLPAVLTAGGLTLLYYPNPSCIDPTSQGLVDRILPNYFATYLPVLVVMLANPLLYWHVAKHLHRVIWTGVGQWTNKERTIVESVHRTFALVNVLFYICWLPNLVSAVLVWIWPMPDLGIVVTLWYVMAIVNPLQAAFNCLIYSDFSSKMNVPWYPVDHPPIETTPLLSTNNSSDEGPS</sequence>
<dbReference type="PROSITE" id="PS50262">
    <property type="entry name" value="G_PROTEIN_RECEP_F1_2"/>
    <property type="match status" value="1"/>
</dbReference>
<evidence type="ECO:0000256" key="1">
    <source>
        <dbReference type="ARBA" id="ARBA00004370"/>
    </source>
</evidence>
<feature type="transmembrane region" description="Helical" evidence="5">
    <location>
        <begin position="248"/>
        <end position="272"/>
    </location>
</feature>
<dbReference type="STRING" id="195883.A0A482XAU1"/>
<dbReference type="GO" id="GO:0072544">
    <property type="term" value="F:L-DOPA binding"/>
    <property type="evidence" value="ECO:0007669"/>
    <property type="project" value="InterPro"/>
</dbReference>
<dbReference type="GO" id="GO:0032438">
    <property type="term" value="P:melanosome organization"/>
    <property type="evidence" value="ECO:0007669"/>
    <property type="project" value="TreeGrafter"/>
</dbReference>
<dbReference type="InParanoid" id="A0A482XAU1"/>
<accession>A0A482XAU1</accession>
<feature type="transmembrane region" description="Helical" evidence="5">
    <location>
        <begin position="75"/>
        <end position="92"/>
    </location>
</feature>
<feature type="domain" description="G-protein coupled receptors family 1 profile" evidence="6">
    <location>
        <begin position="44"/>
        <end position="302"/>
    </location>
</feature>
<keyword evidence="8" id="KW-1185">Reference proteome</keyword>
<dbReference type="GO" id="GO:0005886">
    <property type="term" value="C:plasma membrane"/>
    <property type="evidence" value="ECO:0007669"/>
    <property type="project" value="TreeGrafter"/>
</dbReference>
<dbReference type="GO" id="GO:0035643">
    <property type="term" value="F:L-DOPA receptor activity"/>
    <property type="evidence" value="ECO:0007669"/>
    <property type="project" value="TreeGrafter"/>
</dbReference>
<name>A0A482XAU1_LAOST</name>
<dbReference type="SUPFAM" id="SSF81321">
    <property type="entry name" value="Family A G protein-coupled receptor-like"/>
    <property type="match status" value="1"/>
</dbReference>
<protein>
    <recommendedName>
        <fullName evidence="6">G-protein coupled receptors family 1 profile domain-containing protein</fullName>
    </recommendedName>
</protein>
<evidence type="ECO:0000313" key="8">
    <source>
        <dbReference type="Proteomes" id="UP000291343"/>
    </source>
</evidence>
<dbReference type="Gene3D" id="1.20.1070.10">
    <property type="entry name" value="Rhodopsin 7-helix transmembrane proteins"/>
    <property type="match status" value="1"/>
</dbReference>
<feature type="transmembrane region" description="Helical" evidence="5">
    <location>
        <begin position="33"/>
        <end position="54"/>
    </location>
</feature>
<dbReference type="Pfam" id="PF02101">
    <property type="entry name" value="Ocular_alb"/>
    <property type="match status" value="1"/>
</dbReference>
<dbReference type="AlphaFoldDB" id="A0A482XAU1"/>
<dbReference type="InterPro" id="IPR001414">
    <property type="entry name" value="GPR143"/>
</dbReference>
<comment type="subcellular location">
    <subcellularLocation>
        <location evidence="1">Membrane</location>
    </subcellularLocation>
</comment>